<accession>A0ABV1EBF0</accession>
<gene>
    <name evidence="2" type="ORF">WMO64_14410</name>
</gene>
<dbReference type="SUPFAM" id="SSF51338">
    <property type="entry name" value="Composite domain of metallo-dependent hydrolases"/>
    <property type="match status" value="1"/>
</dbReference>
<evidence type="ECO:0000313" key="3">
    <source>
        <dbReference type="Proteomes" id="UP001464378"/>
    </source>
</evidence>
<comment type="caution">
    <text evidence="2">The sequence shown here is derived from an EMBL/GenBank/DDBJ whole genome shotgun (WGS) entry which is preliminary data.</text>
</comment>
<dbReference type="Pfam" id="PF07969">
    <property type="entry name" value="Amidohydro_3"/>
    <property type="match status" value="1"/>
</dbReference>
<dbReference type="InterPro" id="IPR013108">
    <property type="entry name" value="Amidohydro_3"/>
</dbReference>
<dbReference type="InterPro" id="IPR011059">
    <property type="entry name" value="Metal-dep_hydrolase_composite"/>
</dbReference>
<dbReference type="RefSeq" id="WP_349232410.1">
    <property type="nucleotide sequence ID" value="NZ_JBBMFK010000029.1"/>
</dbReference>
<dbReference type="InterPro" id="IPR032466">
    <property type="entry name" value="Metal_Hydrolase"/>
</dbReference>
<dbReference type="Gene3D" id="3.20.20.140">
    <property type="entry name" value="Metal-dependent hydrolases"/>
    <property type="match status" value="1"/>
</dbReference>
<dbReference type="InterPro" id="IPR051781">
    <property type="entry name" value="Metallo-dep_Hydrolase"/>
</dbReference>
<keyword evidence="3" id="KW-1185">Reference proteome</keyword>
<organism evidence="2 3">
    <name type="scientific">Pseudoflavonifractor intestinihominis</name>
    <dbReference type="NCBI Taxonomy" id="3133171"/>
    <lineage>
        <taxon>Bacteria</taxon>
        <taxon>Bacillati</taxon>
        <taxon>Bacillota</taxon>
        <taxon>Clostridia</taxon>
        <taxon>Eubacteriales</taxon>
        <taxon>Oscillospiraceae</taxon>
        <taxon>Pseudoflavonifractor</taxon>
    </lineage>
</organism>
<reference evidence="2 3" key="1">
    <citation type="submission" date="2024-03" db="EMBL/GenBank/DDBJ databases">
        <title>Human intestinal bacterial collection.</title>
        <authorList>
            <person name="Pauvert C."/>
            <person name="Hitch T.C.A."/>
            <person name="Clavel T."/>
        </authorList>
    </citation>
    <scope>NUCLEOTIDE SEQUENCE [LARGE SCALE GENOMIC DNA]</scope>
    <source>
        <strain evidence="2 3">CLA-AP-H29</strain>
    </source>
</reference>
<dbReference type="Gene3D" id="2.30.40.10">
    <property type="entry name" value="Urease, subunit C, domain 1"/>
    <property type="match status" value="1"/>
</dbReference>
<dbReference type="EMBL" id="JBBMFK010000029">
    <property type="protein sequence ID" value="MEQ2444653.1"/>
    <property type="molecule type" value="Genomic_DNA"/>
</dbReference>
<sequence>MLIKNGRIHDGLGNVAHQDLRMEDGMIRSIGADLAPLPGEEVFDAAGMEVMPGFVQPISIWGVNGSMTEIRPSSNDNDERSNPIMPELDGFYAFNGRAATYQQLGAFGLTCCGVGPTDNNLFGGTIAMFCVDGVNPYRMCLKRSCGMMASVTSSLKRTYGARPQAPQTRMWIFANFDLQLRKAAEYKEEADKPKDDKLLALKQVVDGELPLFVSCDSANSARQVWDILQNYPKVKLVLLNGFGLTGEEDWIVEHKIPVIVRVASNPLDKDAMTLDWNGIAKLWKQGVPVAFSGTYTNSLGAREDMIWNGIEMMKVLHDSAAVLPMLTSVPAKLMGVDDITGSLREGLRADVVIWSANPLESYQAHIVRTYQAGQVIYQEGDAMKCM</sequence>
<dbReference type="PANTHER" id="PTHR43135:SF3">
    <property type="entry name" value="ALPHA-D-RIBOSE 1-METHYLPHOSPHONATE 5-TRIPHOSPHATE DIPHOSPHATASE"/>
    <property type="match status" value="1"/>
</dbReference>
<protein>
    <submittedName>
        <fullName evidence="2">Amidohydrolase family protein</fullName>
    </submittedName>
</protein>
<evidence type="ECO:0000259" key="1">
    <source>
        <dbReference type="Pfam" id="PF07969"/>
    </source>
</evidence>
<proteinExistence type="predicted"/>
<name>A0ABV1EBF0_9FIRM</name>
<dbReference type="PANTHER" id="PTHR43135">
    <property type="entry name" value="ALPHA-D-RIBOSE 1-METHYLPHOSPHONATE 5-TRIPHOSPHATE DIPHOSPHATASE"/>
    <property type="match status" value="1"/>
</dbReference>
<evidence type="ECO:0000313" key="2">
    <source>
        <dbReference type="EMBL" id="MEQ2444653.1"/>
    </source>
</evidence>
<feature type="domain" description="Amidohydrolase 3" evidence="1">
    <location>
        <begin position="320"/>
        <end position="377"/>
    </location>
</feature>
<dbReference type="SUPFAM" id="SSF51556">
    <property type="entry name" value="Metallo-dependent hydrolases"/>
    <property type="match status" value="1"/>
</dbReference>
<dbReference type="Proteomes" id="UP001464378">
    <property type="component" value="Unassembled WGS sequence"/>
</dbReference>